<dbReference type="SMART" id="SM00671">
    <property type="entry name" value="SEL1"/>
    <property type="match status" value="1"/>
</dbReference>
<dbReference type="InterPro" id="IPR011990">
    <property type="entry name" value="TPR-like_helical_dom_sf"/>
</dbReference>
<name>A0A846I7B7_CLOBO</name>
<dbReference type="PROSITE" id="PS51257">
    <property type="entry name" value="PROKAR_LIPOPROTEIN"/>
    <property type="match status" value="1"/>
</dbReference>
<evidence type="ECO:0000313" key="2">
    <source>
        <dbReference type="Proteomes" id="UP000473887"/>
    </source>
</evidence>
<evidence type="ECO:0008006" key="3">
    <source>
        <dbReference type="Google" id="ProtNLM"/>
    </source>
</evidence>
<proteinExistence type="predicted"/>
<evidence type="ECO:0000313" key="1">
    <source>
        <dbReference type="EMBL" id="NEZ94244.1"/>
    </source>
</evidence>
<dbReference type="SUPFAM" id="SSF81901">
    <property type="entry name" value="HCP-like"/>
    <property type="match status" value="1"/>
</dbReference>
<comment type="caution">
    <text evidence="1">The sequence shown here is derived from an EMBL/GenBank/DDBJ whole genome shotgun (WGS) entry which is preliminary data.</text>
</comment>
<accession>A0A846I7B7</accession>
<dbReference type="EMBL" id="SGKC01000084">
    <property type="protein sequence ID" value="NEZ94244.1"/>
    <property type="molecule type" value="Genomic_DNA"/>
</dbReference>
<gene>
    <name evidence="1" type="ORF">EXM69_20480</name>
</gene>
<dbReference type="InterPro" id="IPR006597">
    <property type="entry name" value="Sel1-like"/>
</dbReference>
<reference evidence="1 2" key="1">
    <citation type="submission" date="2019-02" db="EMBL/GenBank/DDBJ databases">
        <title>Genome sequencing of Clostridium botulinum clinical isolates.</title>
        <authorList>
            <person name="Brunt J."/>
            <person name="Van Vliet A.H.M."/>
            <person name="Stringer S.C."/>
            <person name="Grant K.A."/>
            <person name="Carter A.C."/>
            <person name="Peck M.W."/>
        </authorList>
    </citation>
    <scope>NUCLEOTIDE SEQUENCE [LARGE SCALE GENOMIC DNA]</scope>
    <source>
        <strain evidence="1 2">H142660711</strain>
    </source>
</reference>
<sequence length="210" mass="24272">MKKIFNKISLLFVLILSFTLIALVGCAPKGKPEEVLNTYYDSIKDNNIEKAYDTLCGQSKQDFKKEDFTKWRNAEKEVFKLKDTKFEKVKEFKGSLEDIEFKNIVEFKVVKQCEDIYENEEAKQELKQYVVNDNGEWKIYFGNKETGKQLTSLALNQLARMYMYGKGDKTEDLDKAASLLEEAIKLNPNNKDAKGNLKALSYFKAAKLIK</sequence>
<dbReference type="Gene3D" id="1.25.40.10">
    <property type="entry name" value="Tetratricopeptide repeat domain"/>
    <property type="match status" value="1"/>
</dbReference>
<dbReference type="Proteomes" id="UP000473887">
    <property type="component" value="Unassembled WGS sequence"/>
</dbReference>
<dbReference type="AlphaFoldDB" id="A0A846I7B7"/>
<protein>
    <recommendedName>
        <fullName evidence="3">DUF4878 domain-containing protein</fullName>
    </recommendedName>
</protein>
<organism evidence="1 2">
    <name type="scientific">Clostridium botulinum</name>
    <dbReference type="NCBI Taxonomy" id="1491"/>
    <lineage>
        <taxon>Bacteria</taxon>
        <taxon>Bacillati</taxon>
        <taxon>Bacillota</taxon>
        <taxon>Clostridia</taxon>
        <taxon>Eubacteriales</taxon>
        <taxon>Clostridiaceae</taxon>
        <taxon>Clostridium</taxon>
    </lineage>
</organism>